<evidence type="ECO:0000313" key="1">
    <source>
        <dbReference type="EMBL" id="QJP87403.1"/>
    </source>
</evidence>
<gene>
    <name evidence="1" type="ORF">HIR78_04945</name>
</gene>
<sequence length="90" mass="10571">MYRSKKQSQILSYQELLKKQRRWFPIEQSLCPKDILDLLTTIKTSINKYTVATTATENPHIRRALHDQLDTAVYLHDELSDLLLEKGWLG</sequence>
<dbReference type="EMBL" id="CP052842">
    <property type="protein sequence ID" value="QJP87403.1"/>
    <property type="molecule type" value="Genomic_DNA"/>
</dbReference>
<dbReference type="AlphaFoldDB" id="A0A6M4JG86"/>
<dbReference type="KEGG" id="bsu:BSU08779"/>
<dbReference type="PANTHER" id="PTHR39183:SF1">
    <property type="entry name" value="SPORE COAT PROTEIN F-LIKE PROTEIN YHCQ"/>
    <property type="match status" value="1"/>
</dbReference>
<protein>
    <submittedName>
        <fullName evidence="1">Spore coat protein</fullName>
    </submittedName>
</protein>
<dbReference type="RefSeq" id="WP_010886449.1">
    <property type="nucleotide sequence ID" value="NC_000964.3"/>
</dbReference>
<organism evidence="1">
    <name type="scientific">Bacillus subtilis (strain 168)</name>
    <dbReference type="NCBI Taxonomy" id="224308"/>
    <lineage>
        <taxon>Bacteria</taxon>
        <taxon>Bacillati</taxon>
        <taxon>Bacillota</taxon>
        <taxon>Bacilli</taxon>
        <taxon>Bacillales</taxon>
        <taxon>Bacillaceae</taxon>
        <taxon>Bacillus</taxon>
    </lineage>
</organism>
<reference evidence="1" key="1">
    <citation type="submission" date="2020-04" db="EMBL/GenBank/DDBJ databases">
        <title>Phage recombination drives evolution of spore-forming Bacilli.</title>
        <authorList>
            <person name="Dragos A."/>
            <person name="Kovacs A.T."/>
        </authorList>
    </citation>
    <scope>NUCLEOTIDE SEQUENCE</scope>
    <source>
        <strain evidence="1">168</strain>
    </source>
</reference>
<dbReference type="Pfam" id="PF07875">
    <property type="entry name" value="Coat_F"/>
    <property type="match status" value="1"/>
</dbReference>
<proteinExistence type="predicted"/>
<keyword evidence="1" id="KW-0167">Capsid protein</keyword>
<dbReference type="OrthoDB" id="2939798at2"/>
<keyword evidence="1" id="KW-0946">Virion</keyword>
<accession>A0A6M4JG86</accession>
<dbReference type="SMR" id="A0A6M4JG86"/>
<dbReference type="InterPro" id="IPR012851">
    <property type="entry name" value="Spore_coat_CotF-like"/>
</dbReference>
<name>A0A6M4JG86_BACSU</name>
<dbReference type="PANTHER" id="PTHR39183">
    <property type="entry name" value="SPORE COAT PROTEIN F-LIKE PROTEIN YHCQ"/>
    <property type="match status" value="1"/>
</dbReference>